<accession>A0ACD1ADU8</accession>
<organism evidence="1 2">
    <name type="scientific">Anoxybacterium hadale</name>
    <dbReference type="NCBI Taxonomy" id="3408580"/>
    <lineage>
        <taxon>Bacteria</taxon>
        <taxon>Bacillati</taxon>
        <taxon>Bacillota</taxon>
        <taxon>Clostridia</taxon>
        <taxon>Peptostreptococcales</taxon>
        <taxon>Anaerovoracaceae</taxon>
        <taxon>Anoxybacterium</taxon>
    </lineage>
</organism>
<gene>
    <name evidence="1" type="ORF">FRZ06_15960</name>
</gene>
<keyword evidence="1" id="KW-0413">Isomerase</keyword>
<evidence type="ECO:0000313" key="1">
    <source>
        <dbReference type="EMBL" id="QOX64732.1"/>
    </source>
</evidence>
<dbReference type="Proteomes" id="UP000594014">
    <property type="component" value="Chromosome"/>
</dbReference>
<keyword evidence="2" id="KW-1185">Reference proteome</keyword>
<proteinExistence type="predicted"/>
<reference evidence="1" key="1">
    <citation type="submission" date="2019-08" db="EMBL/GenBank/DDBJ databases">
        <title>Genome sequence of Clostridiales bacterium MT110.</title>
        <authorList>
            <person name="Cao J."/>
        </authorList>
    </citation>
    <scope>NUCLEOTIDE SEQUENCE</scope>
    <source>
        <strain evidence="1">MT110</strain>
    </source>
</reference>
<evidence type="ECO:0000313" key="2">
    <source>
        <dbReference type="Proteomes" id="UP000594014"/>
    </source>
</evidence>
<protein>
    <submittedName>
        <fullName evidence="1">Sugar phosphate isomerase/epimerase</fullName>
    </submittedName>
</protein>
<name>A0ACD1ADU8_9FIRM</name>
<sequence length="330" mass="37748">MRKVALISAQFADLPLEDLCGKLRERGYRGIELACLGDHFHVREAAESKEYCDRKRELLSQYGLECKVIAGHLIGQCIGDLYDPRLDNFAPPELAGNGPAIREWAIEEMKLLAKAAANMGVSVVSFFTGSPIWRYLYSFPQATTEMIEEGYDEILRLWSPIMDEYDKYNVRLALEVHPTEIAFDYYSTAKLFEKFQHRETLGLTFDPSHLLWQGVNPVVFLRDFMHRVYNVHMKDVKLNHDGKAGILGSHIEFGDTRRGWNFISLGHGDVDFESIIRELNQAGYRGNISIEWEDSGMDRFYGAEDAINYLEKFNFPTSNFAFDKALSSSV</sequence>
<dbReference type="EMBL" id="CP042469">
    <property type="protein sequence ID" value="QOX64732.1"/>
    <property type="molecule type" value="Genomic_DNA"/>
</dbReference>